<keyword evidence="3" id="KW-1185">Reference proteome</keyword>
<dbReference type="PANTHER" id="PTHR22642">
    <property type="entry name" value="IMIDAZOLONEPROPIONASE"/>
    <property type="match status" value="1"/>
</dbReference>
<name>A0ABU9IFA3_9SPHN</name>
<proteinExistence type="predicted"/>
<comment type="caution">
    <text evidence="2">The sequence shown here is derived from an EMBL/GenBank/DDBJ whole genome shotgun (WGS) entry which is preliminary data.</text>
</comment>
<dbReference type="InterPro" id="IPR033932">
    <property type="entry name" value="YtcJ-like"/>
</dbReference>
<dbReference type="Gene3D" id="3.10.310.70">
    <property type="match status" value="1"/>
</dbReference>
<dbReference type="PANTHER" id="PTHR22642:SF2">
    <property type="entry name" value="PROTEIN LONG AFTER FAR-RED 3"/>
    <property type="match status" value="1"/>
</dbReference>
<dbReference type="Pfam" id="PF07969">
    <property type="entry name" value="Amidohydro_3"/>
    <property type="match status" value="1"/>
</dbReference>
<organism evidence="2 3">
    <name type="scientific">Aurantiacibacter gilvus</name>
    <dbReference type="NCBI Taxonomy" id="3139141"/>
    <lineage>
        <taxon>Bacteria</taxon>
        <taxon>Pseudomonadati</taxon>
        <taxon>Pseudomonadota</taxon>
        <taxon>Alphaproteobacteria</taxon>
        <taxon>Sphingomonadales</taxon>
        <taxon>Erythrobacteraceae</taxon>
        <taxon>Aurantiacibacter</taxon>
    </lineage>
</organism>
<evidence type="ECO:0000259" key="1">
    <source>
        <dbReference type="Pfam" id="PF07969"/>
    </source>
</evidence>
<dbReference type="InterPro" id="IPR011059">
    <property type="entry name" value="Metal-dep_hydrolase_composite"/>
</dbReference>
<reference evidence="2 3" key="1">
    <citation type="submission" date="2024-04" db="EMBL/GenBank/DDBJ databases">
        <title>Aurantiacibacter sp. DGU6 16S ribosomal RNA gene Genome sequencing and assembly.</title>
        <authorList>
            <person name="Park S."/>
        </authorList>
    </citation>
    <scope>NUCLEOTIDE SEQUENCE [LARGE SCALE GENOMIC DNA]</scope>
    <source>
        <strain evidence="2 3">DGU6</strain>
    </source>
</reference>
<protein>
    <submittedName>
        <fullName evidence="2">Amidohydrolase</fullName>
    </submittedName>
</protein>
<dbReference type="Proteomes" id="UP001497045">
    <property type="component" value="Unassembled WGS sequence"/>
</dbReference>
<dbReference type="Gene3D" id="2.30.40.10">
    <property type="entry name" value="Urease, subunit C, domain 1"/>
    <property type="match status" value="1"/>
</dbReference>
<dbReference type="RefSeq" id="WP_341673663.1">
    <property type="nucleotide sequence ID" value="NZ_JBBYHV010000002.1"/>
</dbReference>
<dbReference type="SUPFAM" id="SSF51556">
    <property type="entry name" value="Metallo-dependent hydrolases"/>
    <property type="match status" value="1"/>
</dbReference>
<dbReference type="EMBL" id="JBBYHV010000002">
    <property type="protein sequence ID" value="MEL1251098.1"/>
    <property type="molecule type" value="Genomic_DNA"/>
</dbReference>
<dbReference type="InterPro" id="IPR013108">
    <property type="entry name" value="Amidohydro_3"/>
</dbReference>
<evidence type="ECO:0000313" key="3">
    <source>
        <dbReference type="Proteomes" id="UP001497045"/>
    </source>
</evidence>
<dbReference type="Gene3D" id="3.20.20.140">
    <property type="entry name" value="Metal-dependent hydrolases"/>
    <property type="match status" value="1"/>
</dbReference>
<dbReference type="CDD" id="cd01300">
    <property type="entry name" value="YtcJ_like"/>
    <property type="match status" value="1"/>
</dbReference>
<dbReference type="InterPro" id="IPR032466">
    <property type="entry name" value="Metal_Hydrolase"/>
</dbReference>
<evidence type="ECO:0000313" key="2">
    <source>
        <dbReference type="EMBL" id="MEL1251098.1"/>
    </source>
</evidence>
<gene>
    <name evidence="2" type="ORF">AAEO60_10470</name>
</gene>
<dbReference type="SUPFAM" id="SSF51338">
    <property type="entry name" value="Composite domain of metallo-dependent hydrolases"/>
    <property type="match status" value="1"/>
</dbReference>
<accession>A0ABU9IFA3</accession>
<sequence>MAIQDGAIIAIGTRAEVEQFLGESTEILDAGGRLVVPGLYDMHVHPLGAGLNARNCALAQGSGRDEVLATIRECSADKGDDEWVVGNGHDNASFGQTPPNRYMLDEISEEQPMLFFDISGHSTWANSRALEIAGIDRDTPDPEGGVIERGADGLPTGILRESASRLVYSQIPGPTLEENREALAWGLDHLLTYGITSFDDAGLSRAGALAYAQLADEGRLHQRVRGCMMVRDPGLIADRALFRRPRFDPSCVKIMLDGVPTDGRTAAMVDPYMPHDNAGYEGRERGLLMIPEDELNELVTDLDARGLTVKFHAAGDAAVRAGVNAIAAAREANGFTPHMHNVGHTSLAQMSDIERAREVGATLEFSPYIWFPSPITVDIERAVGEERMARWVPVGDALTLGANSVPGSDWPVTPSANPWLAIETLVTRQVPGGGGPILGEDERISLEDAFDLFTHDAARSRGELSVLGTLETGKLADFLILDQNIFEIPLTQIHRTNVLEVYIEGEKVLDAGENAGNSRSQF</sequence>
<feature type="domain" description="Amidohydrolase 3" evidence="1">
    <location>
        <begin position="26"/>
        <end position="508"/>
    </location>
</feature>